<proteinExistence type="predicted"/>
<sequence>MRSDFSGNNSTHYGSTENNRDAMERPFSPVADRDNIFAGRRQRSRSRLFYPGFVFLILFLSIGVSFYYFGGELGDLRSEMIAQNNVLSKQITEQQKVIKRFNSTVTNSDILKMVSKLENDLDSTKSAISIELQQSEGKIEKELSSTLAQMDVTVA</sequence>
<gene>
    <name evidence="3" type="ORF">CHYS00102_LOCUS17552</name>
</gene>
<evidence type="ECO:0000313" key="3">
    <source>
        <dbReference type="EMBL" id="CAD8890347.1"/>
    </source>
</evidence>
<protein>
    <submittedName>
        <fullName evidence="3">Uncharacterized protein</fullName>
    </submittedName>
</protein>
<keyword evidence="2" id="KW-0812">Transmembrane</keyword>
<keyword evidence="2" id="KW-1133">Transmembrane helix</keyword>
<dbReference type="EMBL" id="HBFR01024505">
    <property type="protein sequence ID" value="CAD8890347.1"/>
    <property type="molecule type" value="Transcribed_RNA"/>
</dbReference>
<feature type="compositionally biased region" description="Polar residues" evidence="1">
    <location>
        <begin position="1"/>
        <end position="17"/>
    </location>
</feature>
<keyword evidence="2" id="KW-0472">Membrane</keyword>
<organism evidence="3">
    <name type="scientific">Corethron hystrix</name>
    <dbReference type="NCBI Taxonomy" id="216773"/>
    <lineage>
        <taxon>Eukaryota</taxon>
        <taxon>Sar</taxon>
        <taxon>Stramenopiles</taxon>
        <taxon>Ochrophyta</taxon>
        <taxon>Bacillariophyta</taxon>
        <taxon>Coscinodiscophyceae</taxon>
        <taxon>Corethrophycidae</taxon>
        <taxon>Corethrales</taxon>
        <taxon>Corethraceae</taxon>
        <taxon>Corethron</taxon>
    </lineage>
</organism>
<feature type="region of interest" description="Disordered" evidence="1">
    <location>
        <begin position="1"/>
        <end position="26"/>
    </location>
</feature>
<name>A0A7S1BM82_9STRA</name>
<feature type="transmembrane region" description="Helical" evidence="2">
    <location>
        <begin position="48"/>
        <end position="69"/>
    </location>
</feature>
<evidence type="ECO:0000256" key="1">
    <source>
        <dbReference type="SAM" id="MobiDB-lite"/>
    </source>
</evidence>
<dbReference type="AlphaFoldDB" id="A0A7S1BM82"/>
<reference evidence="3" key="1">
    <citation type="submission" date="2021-01" db="EMBL/GenBank/DDBJ databases">
        <authorList>
            <person name="Corre E."/>
            <person name="Pelletier E."/>
            <person name="Niang G."/>
            <person name="Scheremetjew M."/>
            <person name="Finn R."/>
            <person name="Kale V."/>
            <person name="Holt S."/>
            <person name="Cochrane G."/>
            <person name="Meng A."/>
            <person name="Brown T."/>
            <person name="Cohen L."/>
        </authorList>
    </citation>
    <scope>NUCLEOTIDE SEQUENCE</scope>
    <source>
        <strain evidence="3">308</strain>
    </source>
</reference>
<accession>A0A7S1BM82</accession>
<evidence type="ECO:0000256" key="2">
    <source>
        <dbReference type="SAM" id="Phobius"/>
    </source>
</evidence>